<sequence>MFRGAILSLGSTFNRCSKQEPHDLRTSNFKDYFVRYTLSSFLHLATAKKRESVGESDGSLPIFKHYSNQAFFALTATSVFSSPMGVTSNRIDASRIPPFEDASPRASNGDHMLYRRWREDRFARVFELTQAALFSVCRVGARHPPIRIKQCVSPAIPTASHPVRSSSASGNCFSG</sequence>
<proteinExistence type="predicted"/>
<evidence type="ECO:0000313" key="2">
    <source>
        <dbReference type="WBParaSite" id="L893_g10718.t1"/>
    </source>
</evidence>
<keyword evidence="1" id="KW-1185">Reference proteome</keyword>
<reference evidence="2" key="1">
    <citation type="submission" date="2016-11" db="UniProtKB">
        <authorList>
            <consortium name="WormBaseParasite"/>
        </authorList>
    </citation>
    <scope>IDENTIFICATION</scope>
</reference>
<evidence type="ECO:0000313" key="1">
    <source>
        <dbReference type="Proteomes" id="UP000095287"/>
    </source>
</evidence>
<organism evidence="1 2">
    <name type="scientific">Steinernema glaseri</name>
    <dbReference type="NCBI Taxonomy" id="37863"/>
    <lineage>
        <taxon>Eukaryota</taxon>
        <taxon>Metazoa</taxon>
        <taxon>Ecdysozoa</taxon>
        <taxon>Nematoda</taxon>
        <taxon>Chromadorea</taxon>
        <taxon>Rhabditida</taxon>
        <taxon>Tylenchina</taxon>
        <taxon>Panagrolaimomorpha</taxon>
        <taxon>Strongyloidoidea</taxon>
        <taxon>Steinernematidae</taxon>
        <taxon>Steinernema</taxon>
    </lineage>
</organism>
<accession>A0A1I7XYW0</accession>
<dbReference type="AlphaFoldDB" id="A0A1I7XYW0"/>
<dbReference type="Proteomes" id="UP000095287">
    <property type="component" value="Unplaced"/>
</dbReference>
<dbReference type="WBParaSite" id="L893_g10718.t1">
    <property type="protein sequence ID" value="L893_g10718.t1"/>
    <property type="gene ID" value="L893_g10718"/>
</dbReference>
<name>A0A1I7XYW0_9BILA</name>
<protein>
    <submittedName>
        <fullName evidence="2">Secreted protein</fullName>
    </submittedName>
</protein>